<dbReference type="InterPro" id="IPR016163">
    <property type="entry name" value="Ald_DH_C"/>
</dbReference>
<feature type="domain" description="Aldehyde dehydrogenase" evidence="3">
    <location>
        <begin position="23"/>
        <end position="482"/>
    </location>
</feature>
<gene>
    <name evidence="4" type="ORF">A3K87_02900</name>
</gene>
<dbReference type="RefSeq" id="WP_081270954.1">
    <property type="nucleotide sequence ID" value="NZ_LVHG01000084.1"/>
</dbReference>
<dbReference type="InterPro" id="IPR015590">
    <property type="entry name" value="Aldehyde_DH_dom"/>
</dbReference>
<dbReference type="PANTHER" id="PTHR43353:SF5">
    <property type="entry name" value="SUCCINATE-SEMIALDEHYDE DEHYDROGENASE, MITOCHONDRIAL"/>
    <property type="match status" value="1"/>
</dbReference>
<dbReference type="CDD" id="cd07103">
    <property type="entry name" value="ALDH_F5_SSADH_GabD"/>
    <property type="match status" value="1"/>
</dbReference>
<keyword evidence="2" id="KW-0560">Oxidoreductase</keyword>
<dbReference type="Proteomes" id="UP000077852">
    <property type="component" value="Unassembled WGS sequence"/>
</dbReference>
<dbReference type="AlphaFoldDB" id="A0AA91DJ41"/>
<dbReference type="PANTHER" id="PTHR43353">
    <property type="entry name" value="SUCCINATE-SEMIALDEHYDE DEHYDROGENASE, MITOCHONDRIAL"/>
    <property type="match status" value="1"/>
</dbReference>
<protein>
    <submittedName>
        <fullName evidence="4">NAD-dependent succinate-semialdehyde dehydrogenase</fullName>
    </submittedName>
</protein>
<evidence type="ECO:0000256" key="1">
    <source>
        <dbReference type="ARBA" id="ARBA00009986"/>
    </source>
</evidence>
<name>A0AA91DJ41_VARPD</name>
<evidence type="ECO:0000313" key="5">
    <source>
        <dbReference type="Proteomes" id="UP000077852"/>
    </source>
</evidence>
<dbReference type="FunFam" id="3.40.605.10:FF:000033">
    <property type="entry name" value="NAD-dependent succinate-semialdehyde dehydrogenase"/>
    <property type="match status" value="1"/>
</dbReference>
<evidence type="ECO:0000256" key="2">
    <source>
        <dbReference type="ARBA" id="ARBA00023002"/>
    </source>
</evidence>
<organism evidence="4 5">
    <name type="scientific">Variovorax paradoxus</name>
    <dbReference type="NCBI Taxonomy" id="34073"/>
    <lineage>
        <taxon>Bacteria</taxon>
        <taxon>Pseudomonadati</taxon>
        <taxon>Pseudomonadota</taxon>
        <taxon>Betaproteobacteria</taxon>
        <taxon>Burkholderiales</taxon>
        <taxon>Comamonadaceae</taxon>
        <taxon>Variovorax</taxon>
    </lineage>
</organism>
<comment type="caution">
    <text evidence="4">The sequence shown here is derived from an EMBL/GenBank/DDBJ whole genome shotgun (WGS) entry which is preliminary data.</text>
</comment>
<comment type="similarity">
    <text evidence="1">Belongs to the aldehyde dehydrogenase family.</text>
</comment>
<reference evidence="4 5" key="1">
    <citation type="submission" date="2016-03" db="EMBL/GenBank/DDBJ databases">
        <title>Genome sequence of Variovorax paradoxus KB5.</title>
        <authorList>
            <person name="Jeong H."/>
            <person name="Hong C.E."/>
            <person name="Jo S.H."/>
            <person name="Park J.M."/>
        </authorList>
    </citation>
    <scope>NUCLEOTIDE SEQUENCE [LARGE SCALE GENOMIC DNA]</scope>
    <source>
        <strain evidence="4 5">KB5</strain>
    </source>
</reference>
<dbReference type="GO" id="GO:0009450">
    <property type="term" value="P:gamma-aminobutyric acid catabolic process"/>
    <property type="evidence" value="ECO:0007669"/>
    <property type="project" value="TreeGrafter"/>
</dbReference>
<dbReference type="InterPro" id="IPR016161">
    <property type="entry name" value="Ald_DH/histidinol_DH"/>
</dbReference>
<dbReference type="EMBL" id="LVHG01000084">
    <property type="protein sequence ID" value="OAK57974.1"/>
    <property type="molecule type" value="Genomic_DNA"/>
</dbReference>
<evidence type="ECO:0000313" key="4">
    <source>
        <dbReference type="EMBL" id="OAK57974.1"/>
    </source>
</evidence>
<dbReference type="Gene3D" id="3.40.309.10">
    <property type="entry name" value="Aldehyde Dehydrogenase, Chain A, domain 2"/>
    <property type="match status" value="1"/>
</dbReference>
<dbReference type="InterPro" id="IPR016162">
    <property type="entry name" value="Ald_DH_N"/>
</dbReference>
<dbReference type="FunFam" id="3.40.309.10:FF:000009">
    <property type="entry name" value="Aldehyde dehydrogenase A"/>
    <property type="match status" value="1"/>
</dbReference>
<accession>A0AA91DJ41</accession>
<dbReference type="InterPro" id="IPR050740">
    <property type="entry name" value="Aldehyde_DH_Superfamily"/>
</dbReference>
<dbReference type="SUPFAM" id="SSF53720">
    <property type="entry name" value="ALDH-like"/>
    <property type="match status" value="1"/>
</dbReference>
<proteinExistence type="inferred from homology"/>
<evidence type="ECO:0000259" key="3">
    <source>
        <dbReference type="Pfam" id="PF00171"/>
    </source>
</evidence>
<sequence>MQSKGDPVTEPYDELFLFIDGEWIEGTGRDTSAVFNPATGDVIGHVPHARQADLDRALEAADRGFALWRRTPAYDRAQVLRRAAALLRERAEPIARQLTLEQGKALHEARYELASSADYFEWFAEEGRRVYGRTVPSRRPEVHQRVHKEPIGPVAAFAPWNFPAITPSRKIAAALAAGCSVVIKPGEECPATALAIARALDDAGLPKGVLNVVFGVPELISRHLIESPVIRKVSFTGSVPVGRLLAAQAGQALKPITLELGGHAPVLVFADADIDAAARLLAANKFRGTGQICLSPTRILVQRTVYEPFLSRFIAETQALKLGDGLDPQTQVGPVSNARRIEAIAALVADARACGATVRAGGERIDRPGLFWQPTILTDVPAHAKVMHEEPFGPLAVVRPFDTIDEALAEANRLPYGLAAYAFTESARTALRVGDELEAGMIGINHAQMIVCELPFGGIKDSGHGSEGGAEGIQSYLHTKFISQV</sequence>
<dbReference type="Pfam" id="PF00171">
    <property type="entry name" value="Aldedh"/>
    <property type="match status" value="1"/>
</dbReference>
<dbReference type="GO" id="GO:0004777">
    <property type="term" value="F:succinate-semialdehyde dehydrogenase (NAD+) activity"/>
    <property type="evidence" value="ECO:0007669"/>
    <property type="project" value="TreeGrafter"/>
</dbReference>
<dbReference type="Gene3D" id="3.40.605.10">
    <property type="entry name" value="Aldehyde Dehydrogenase, Chain A, domain 1"/>
    <property type="match status" value="1"/>
</dbReference>